<dbReference type="SMART" id="SM00448">
    <property type="entry name" value="REC"/>
    <property type="match status" value="1"/>
</dbReference>
<evidence type="ECO:0000256" key="1">
    <source>
        <dbReference type="PROSITE-ProRule" id="PRU00169"/>
    </source>
</evidence>
<feature type="modified residue" description="4-aspartylphosphate" evidence="1">
    <location>
        <position position="58"/>
    </location>
</feature>
<sequence length="147" mass="17154">MQEGPIWIVTEDREDHELIQEILNELDFKTELVLFTKSEDLLACLDQAKEAPFIIISDANLPGMNGFELREQLLSTPNKKFHSVPFIFWSVTPSEVQVQRAYELKAHGFFIKEATYEEWRDSLLIIIRYWQKSKTPSKKDQPSAPQL</sequence>
<dbReference type="GO" id="GO:0000160">
    <property type="term" value="P:phosphorelay signal transduction system"/>
    <property type="evidence" value="ECO:0007669"/>
    <property type="project" value="InterPro"/>
</dbReference>
<dbReference type="RefSeq" id="WP_106601244.1">
    <property type="nucleotide sequence ID" value="NZ_PYGK01000002.1"/>
</dbReference>
<organism evidence="3 4">
    <name type="scientific">Chitinophaga ginsengisoli</name>
    <dbReference type="NCBI Taxonomy" id="363837"/>
    <lineage>
        <taxon>Bacteria</taxon>
        <taxon>Pseudomonadati</taxon>
        <taxon>Bacteroidota</taxon>
        <taxon>Chitinophagia</taxon>
        <taxon>Chitinophagales</taxon>
        <taxon>Chitinophagaceae</taxon>
        <taxon>Chitinophaga</taxon>
    </lineage>
</organism>
<keyword evidence="4" id="KW-1185">Reference proteome</keyword>
<keyword evidence="1" id="KW-0597">Phosphoprotein</keyword>
<dbReference type="InterPro" id="IPR001789">
    <property type="entry name" value="Sig_transdc_resp-reg_receiver"/>
</dbReference>
<dbReference type="OrthoDB" id="958614at2"/>
<dbReference type="Gene3D" id="3.40.50.2300">
    <property type="match status" value="1"/>
</dbReference>
<dbReference type="Pfam" id="PF00072">
    <property type="entry name" value="Response_reg"/>
    <property type="match status" value="1"/>
</dbReference>
<dbReference type="SUPFAM" id="SSF52172">
    <property type="entry name" value="CheY-like"/>
    <property type="match status" value="1"/>
</dbReference>
<dbReference type="AlphaFoldDB" id="A0A2P8GM30"/>
<proteinExistence type="predicted"/>
<name>A0A2P8GM30_9BACT</name>
<evidence type="ECO:0000313" key="4">
    <source>
        <dbReference type="Proteomes" id="UP000240978"/>
    </source>
</evidence>
<dbReference type="PROSITE" id="PS50110">
    <property type="entry name" value="RESPONSE_REGULATORY"/>
    <property type="match status" value="1"/>
</dbReference>
<feature type="domain" description="Response regulatory" evidence="2">
    <location>
        <begin position="5"/>
        <end position="127"/>
    </location>
</feature>
<dbReference type="InterPro" id="IPR011006">
    <property type="entry name" value="CheY-like_superfamily"/>
</dbReference>
<dbReference type="Proteomes" id="UP000240978">
    <property type="component" value="Unassembled WGS sequence"/>
</dbReference>
<evidence type="ECO:0000259" key="2">
    <source>
        <dbReference type="PROSITE" id="PS50110"/>
    </source>
</evidence>
<gene>
    <name evidence="3" type="ORF">CLV42_102569</name>
</gene>
<accession>A0A2P8GM30</accession>
<comment type="caution">
    <text evidence="3">The sequence shown here is derived from an EMBL/GenBank/DDBJ whole genome shotgun (WGS) entry which is preliminary data.</text>
</comment>
<protein>
    <submittedName>
        <fullName evidence="3">Response regulator receiver domain-containing protein</fullName>
    </submittedName>
</protein>
<dbReference type="EMBL" id="PYGK01000002">
    <property type="protein sequence ID" value="PSL34995.1"/>
    <property type="molecule type" value="Genomic_DNA"/>
</dbReference>
<evidence type="ECO:0000313" key="3">
    <source>
        <dbReference type="EMBL" id="PSL34995.1"/>
    </source>
</evidence>
<reference evidence="3 4" key="1">
    <citation type="submission" date="2018-03" db="EMBL/GenBank/DDBJ databases">
        <title>Genomic Encyclopedia of Archaeal and Bacterial Type Strains, Phase II (KMG-II): from individual species to whole genera.</title>
        <authorList>
            <person name="Goeker M."/>
        </authorList>
    </citation>
    <scope>NUCLEOTIDE SEQUENCE [LARGE SCALE GENOMIC DNA]</scope>
    <source>
        <strain evidence="3 4">DSM 18107</strain>
    </source>
</reference>